<proteinExistence type="predicted"/>
<dbReference type="AlphaFoldDB" id="A0A4S8FF31"/>
<evidence type="ECO:0000313" key="2">
    <source>
        <dbReference type="Proteomes" id="UP000308917"/>
    </source>
</evidence>
<evidence type="ECO:0000313" key="1">
    <source>
        <dbReference type="EMBL" id="THU05455.1"/>
    </source>
</evidence>
<organism evidence="1 2">
    <name type="scientific">Lampropedia puyangensis</name>
    <dbReference type="NCBI Taxonomy" id="1330072"/>
    <lineage>
        <taxon>Bacteria</taxon>
        <taxon>Pseudomonadati</taxon>
        <taxon>Pseudomonadota</taxon>
        <taxon>Betaproteobacteria</taxon>
        <taxon>Burkholderiales</taxon>
        <taxon>Comamonadaceae</taxon>
        <taxon>Lampropedia</taxon>
    </lineage>
</organism>
<dbReference type="OrthoDB" id="7284305at2"/>
<sequence>MIVVVGAWLAGCANHLPAQEREAPVQHQEETNVCMVYRAMMTAPMPPQDMERLRVACEASMPE</sequence>
<dbReference type="EMBL" id="STFG01000001">
    <property type="protein sequence ID" value="THU05455.1"/>
    <property type="molecule type" value="Genomic_DNA"/>
</dbReference>
<comment type="caution">
    <text evidence="1">The sequence shown here is derived from an EMBL/GenBank/DDBJ whole genome shotgun (WGS) entry which is preliminary data.</text>
</comment>
<keyword evidence="2" id="KW-1185">Reference proteome</keyword>
<reference evidence="1 2" key="1">
    <citation type="journal article" date="2015" name="Antonie Van Leeuwenhoek">
        <title>Lampropedia puyangensis sp. nov., isolated from symptomatic bark of Populus ? euramericana canker and emended description of Lampropedia hyalina (Ehrenberg 1832) Lee et al. 2004.</title>
        <authorList>
            <person name="Li Y."/>
            <person name="Wang T."/>
            <person name="Piao C.G."/>
            <person name="Wang L.F."/>
            <person name="Tian G.Z."/>
            <person name="Zhu T.H."/>
            <person name="Guo M.W."/>
        </authorList>
    </citation>
    <scope>NUCLEOTIDE SEQUENCE [LARGE SCALE GENOMIC DNA]</scope>
    <source>
        <strain evidence="1 2">2-bin</strain>
    </source>
</reference>
<dbReference type="Proteomes" id="UP000308917">
    <property type="component" value="Unassembled WGS sequence"/>
</dbReference>
<accession>A0A4S8FF31</accession>
<gene>
    <name evidence="1" type="ORF">E9531_02655</name>
</gene>
<name>A0A4S8FF31_9BURK</name>
<protein>
    <submittedName>
        <fullName evidence="1">Uncharacterized protein</fullName>
    </submittedName>
</protein>